<feature type="domain" description="IclR-ED" evidence="8">
    <location>
        <begin position="73"/>
        <end position="254"/>
    </location>
</feature>
<dbReference type="Proteomes" id="UP000291144">
    <property type="component" value="Unassembled WGS sequence"/>
</dbReference>
<dbReference type="SMART" id="SM00346">
    <property type="entry name" value="HTH_ICLR"/>
    <property type="match status" value="1"/>
</dbReference>
<evidence type="ECO:0000313" key="10">
    <source>
        <dbReference type="Proteomes" id="UP000291144"/>
    </source>
</evidence>
<evidence type="ECO:0000256" key="2">
    <source>
        <dbReference type="ARBA" id="ARBA00023015"/>
    </source>
</evidence>
<evidence type="ECO:0000256" key="1">
    <source>
        <dbReference type="ARBA" id="ARBA00022798"/>
    </source>
</evidence>
<dbReference type="FunFam" id="1.10.10.10:FF:000056">
    <property type="entry name" value="IclR family transcriptional regulator"/>
    <property type="match status" value="1"/>
</dbReference>
<dbReference type="GO" id="GO:0003677">
    <property type="term" value="F:DNA binding"/>
    <property type="evidence" value="ECO:0007669"/>
    <property type="project" value="UniProtKB-KW"/>
</dbReference>
<evidence type="ECO:0000256" key="3">
    <source>
        <dbReference type="ARBA" id="ARBA00023125"/>
    </source>
</evidence>
<dbReference type="GO" id="GO:0006071">
    <property type="term" value="P:glycerol metabolic process"/>
    <property type="evidence" value="ECO:0007669"/>
    <property type="project" value="UniProtKB-KW"/>
</dbReference>
<organism evidence="9 10">
    <name type="scientific">Kribbella pittospori</name>
    <dbReference type="NCBI Taxonomy" id="722689"/>
    <lineage>
        <taxon>Bacteria</taxon>
        <taxon>Bacillati</taxon>
        <taxon>Actinomycetota</taxon>
        <taxon>Actinomycetes</taxon>
        <taxon>Propionibacteriales</taxon>
        <taxon>Kribbellaceae</taxon>
        <taxon>Kribbella</taxon>
    </lineage>
</organism>
<dbReference type="RefSeq" id="WP_131361854.1">
    <property type="nucleotide sequence ID" value="NZ_SJKB01000010.1"/>
</dbReference>
<dbReference type="InterPro" id="IPR050707">
    <property type="entry name" value="HTH_MetabolicPath_Reg"/>
</dbReference>
<dbReference type="InterPro" id="IPR036388">
    <property type="entry name" value="WH-like_DNA-bd_sf"/>
</dbReference>
<dbReference type="SUPFAM" id="SSF55781">
    <property type="entry name" value="GAF domain-like"/>
    <property type="match status" value="1"/>
</dbReference>
<sequence>MSDADKTPAVKSAARTVELLEALAQAPGRLTLTELASRLGYPKSSIHMLLRTLVGAGWVESDERGTAYGIGVRALLVGTAFLDRDVVNQVATAHLAALRAYLNETVHLARLDGADVVYLASRESMHILRSGSWVGRRVPAHSSAMGQVLLAQLSPEEVEARVPAELKAETQHTIADHQALARELQDVRVRRWAAEREQDALGLGSIAVAIPFGRPAAYGLSCSIPLSRFTDAHQRDVVEALHQHAEEIGATLRRLPSA</sequence>
<evidence type="ECO:0000256" key="6">
    <source>
        <dbReference type="ARBA" id="ARBA00070406"/>
    </source>
</evidence>
<evidence type="ECO:0000256" key="5">
    <source>
        <dbReference type="ARBA" id="ARBA00058938"/>
    </source>
</evidence>
<gene>
    <name evidence="9" type="ORF">E0H73_29430</name>
</gene>
<dbReference type="Gene3D" id="3.30.450.40">
    <property type="match status" value="1"/>
</dbReference>
<dbReference type="InterPro" id="IPR005471">
    <property type="entry name" value="Tscrpt_reg_IclR_N"/>
</dbReference>
<dbReference type="InterPro" id="IPR014757">
    <property type="entry name" value="Tscrpt_reg_IclR_C"/>
</dbReference>
<keyword evidence="4" id="KW-0804">Transcription</keyword>
<comment type="function">
    <text evidence="5">May be an activator protein for the gylABX operon.</text>
</comment>
<evidence type="ECO:0000259" key="7">
    <source>
        <dbReference type="PROSITE" id="PS51077"/>
    </source>
</evidence>
<dbReference type="OrthoDB" id="9000968at2"/>
<reference evidence="9 10" key="1">
    <citation type="submission" date="2019-02" db="EMBL/GenBank/DDBJ databases">
        <title>Kribbella capetownensis sp. nov. and Kribbella speibonae sp. nov., isolated from soil.</title>
        <authorList>
            <person name="Curtis S.M."/>
            <person name="Norton I."/>
            <person name="Everest G.J."/>
            <person name="Meyers P.R."/>
        </authorList>
    </citation>
    <scope>NUCLEOTIDE SEQUENCE [LARGE SCALE GENOMIC DNA]</scope>
    <source>
        <strain evidence="9 10">NRRL B-24813</strain>
    </source>
</reference>
<keyword evidence="3" id="KW-0238">DNA-binding</keyword>
<dbReference type="Pfam" id="PF09339">
    <property type="entry name" value="HTH_IclR"/>
    <property type="match status" value="1"/>
</dbReference>
<dbReference type="EMBL" id="SJKB01000010">
    <property type="protein sequence ID" value="TCC57505.1"/>
    <property type="molecule type" value="Genomic_DNA"/>
</dbReference>
<dbReference type="SUPFAM" id="SSF46785">
    <property type="entry name" value="Winged helix' DNA-binding domain"/>
    <property type="match status" value="1"/>
</dbReference>
<keyword evidence="2" id="KW-0805">Transcription regulation</keyword>
<feature type="domain" description="HTH iclR-type" evidence="7">
    <location>
        <begin position="10"/>
        <end position="72"/>
    </location>
</feature>
<keyword evidence="10" id="KW-1185">Reference proteome</keyword>
<comment type="caution">
    <text evidence="9">The sequence shown here is derived from an EMBL/GenBank/DDBJ whole genome shotgun (WGS) entry which is preliminary data.</text>
</comment>
<dbReference type="GO" id="GO:0045892">
    <property type="term" value="P:negative regulation of DNA-templated transcription"/>
    <property type="evidence" value="ECO:0007669"/>
    <property type="project" value="TreeGrafter"/>
</dbReference>
<accession>A0A4R0KNR5</accession>
<evidence type="ECO:0000259" key="8">
    <source>
        <dbReference type="PROSITE" id="PS51078"/>
    </source>
</evidence>
<evidence type="ECO:0000256" key="4">
    <source>
        <dbReference type="ARBA" id="ARBA00023163"/>
    </source>
</evidence>
<keyword evidence="1" id="KW-0319">Glycerol metabolism</keyword>
<dbReference type="PROSITE" id="PS51078">
    <property type="entry name" value="ICLR_ED"/>
    <property type="match status" value="1"/>
</dbReference>
<dbReference type="InterPro" id="IPR036390">
    <property type="entry name" value="WH_DNA-bd_sf"/>
</dbReference>
<proteinExistence type="predicted"/>
<dbReference type="AlphaFoldDB" id="A0A4R0KNR5"/>
<dbReference type="PROSITE" id="PS51077">
    <property type="entry name" value="HTH_ICLR"/>
    <property type="match status" value="1"/>
</dbReference>
<dbReference type="Pfam" id="PF01614">
    <property type="entry name" value="IclR_C"/>
    <property type="match status" value="1"/>
</dbReference>
<name>A0A4R0KNR5_9ACTN</name>
<dbReference type="GO" id="GO:0003700">
    <property type="term" value="F:DNA-binding transcription factor activity"/>
    <property type="evidence" value="ECO:0007669"/>
    <property type="project" value="TreeGrafter"/>
</dbReference>
<dbReference type="InterPro" id="IPR029016">
    <property type="entry name" value="GAF-like_dom_sf"/>
</dbReference>
<protein>
    <recommendedName>
        <fullName evidence="6">Glycerol operon regulatory protein</fullName>
    </recommendedName>
</protein>
<dbReference type="PANTHER" id="PTHR30136">
    <property type="entry name" value="HELIX-TURN-HELIX TRANSCRIPTIONAL REGULATOR, ICLR FAMILY"/>
    <property type="match status" value="1"/>
</dbReference>
<dbReference type="PANTHER" id="PTHR30136:SF24">
    <property type="entry name" value="HTH-TYPE TRANSCRIPTIONAL REPRESSOR ALLR"/>
    <property type="match status" value="1"/>
</dbReference>
<evidence type="ECO:0000313" key="9">
    <source>
        <dbReference type="EMBL" id="TCC57505.1"/>
    </source>
</evidence>
<dbReference type="Gene3D" id="1.10.10.10">
    <property type="entry name" value="Winged helix-like DNA-binding domain superfamily/Winged helix DNA-binding domain"/>
    <property type="match status" value="1"/>
</dbReference>